<protein>
    <submittedName>
        <fullName evidence="2">Uncharacterized protein</fullName>
    </submittedName>
</protein>
<accession>A0A7X0H3D6</accession>
<dbReference type="Proteomes" id="UP000541810">
    <property type="component" value="Unassembled WGS sequence"/>
</dbReference>
<dbReference type="EMBL" id="JACHGY010000001">
    <property type="protein sequence ID" value="MBB6428464.1"/>
    <property type="molecule type" value="Genomic_DNA"/>
</dbReference>
<sequence length="54" mass="5986">MSDEKKESSPGPEADRLKIDEDWESAVQKALNKPKPEEGWPEDVEQSGGDDDAD</sequence>
<dbReference type="AlphaFoldDB" id="A0A7X0H3D6"/>
<comment type="caution">
    <text evidence="2">The sequence shown here is derived from an EMBL/GenBank/DDBJ whole genome shotgun (WGS) entry which is preliminary data.</text>
</comment>
<organism evidence="2 3">
    <name type="scientific">Algisphaera agarilytica</name>
    <dbReference type="NCBI Taxonomy" id="1385975"/>
    <lineage>
        <taxon>Bacteria</taxon>
        <taxon>Pseudomonadati</taxon>
        <taxon>Planctomycetota</taxon>
        <taxon>Phycisphaerae</taxon>
        <taxon>Phycisphaerales</taxon>
        <taxon>Phycisphaeraceae</taxon>
        <taxon>Algisphaera</taxon>
    </lineage>
</organism>
<feature type="compositionally biased region" description="Basic and acidic residues" evidence="1">
    <location>
        <begin position="1"/>
        <end position="20"/>
    </location>
</feature>
<name>A0A7X0H3D6_9BACT</name>
<evidence type="ECO:0000313" key="2">
    <source>
        <dbReference type="EMBL" id="MBB6428464.1"/>
    </source>
</evidence>
<reference evidence="2 3" key="1">
    <citation type="submission" date="2020-08" db="EMBL/GenBank/DDBJ databases">
        <title>Genomic Encyclopedia of Type Strains, Phase IV (KMG-IV): sequencing the most valuable type-strain genomes for metagenomic binning, comparative biology and taxonomic classification.</title>
        <authorList>
            <person name="Goeker M."/>
        </authorList>
    </citation>
    <scope>NUCLEOTIDE SEQUENCE [LARGE SCALE GENOMIC DNA]</scope>
    <source>
        <strain evidence="2 3">DSM 103725</strain>
    </source>
</reference>
<dbReference type="RefSeq" id="WP_184675628.1">
    <property type="nucleotide sequence ID" value="NZ_JACHGY010000001.1"/>
</dbReference>
<evidence type="ECO:0000313" key="3">
    <source>
        <dbReference type="Proteomes" id="UP000541810"/>
    </source>
</evidence>
<keyword evidence="3" id="KW-1185">Reference proteome</keyword>
<feature type="compositionally biased region" description="Acidic residues" evidence="1">
    <location>
        <begin position="39"/>
        <end position="54"/>
    </location>
</feature>
<feature type="region of interest" description="Disordered" evidence="1">
    <location>
        <begin position="1"/>
        <end position="54"/>
    </location>
</feature>
<gene>
    <name evidence="2" type="ORF">HNQ40_000270</name>
</gene>
<proteinExistence type="predicted"/>
<evidence type="ECO:0000256" key="1">
    <source>
        <dbReference type="SAM" id="MobiDB-lite"/>
    </source>
</evidence>